<keyword evidence="7" id="KW-1185">Reference proteome</keyword>
<accession>A0A4C1XYX6</accession>
<dbReference type="Gene3D" id="1.20.58.1100">
    <property type="match status" value="1"/>
</dbReference>
<dbReference type="AlphaFoldDB" id="A0A4C1XYX6"/>
<dbReference type="OrthoDB" id="7976202at2759"/>
<dbReference type="InterPro" id="IPR000008">
    <property type="entry name" value="C2_dom"/>
</dbReference>
<feature type="region of interest" description="Disordered" evidence="3">
    <location>
        <begin position="33"/>
        <end position="52"/>
    </location>
</feature>
<evidence type="ECO:0000313" key="7">
    <source>
        <dbReference type="Proteomes" id="UP000299102"/>
    </source>
</evidence>
<dbReference type="PROSITE" id="PS51259">
    <property type="entry name" value="MHD2"/>
    <property type="match status" value="1"/>
</dbReference>
<dbReference type="InterPro" id="IPR052095">
    <property type="entry name" value="UNC-13_domain"/>
</dbReference>
<dbReference type="PANTHER" id="PTHR45999">
    <property type="entry name" value="UNC-13-4A, ISOFORM B"/>
    <property type="match status" value="1"/>
</dbReference>
<gene>
    <name evidence="6" type="primary">BAIAP3</name>
    <name evidence="6" type="ORF">EVAR_49372_1</name>
</gene>
<comment type="caution">
    <text evidence="6">The sequence shown here is derived from an EMBL/GenBank/DDBJ whole genome shotgun (WGS) entry which is preliminary data.</text>
</comment>
<dbReference type="Gene3D" id="2.60.40.150">
    <property type="entry name" value="C2 domain"/>
    <property type="match status" value="2"/>
</dbReference>
<dbReference type="PROSITE" id="PS50004">
    <property type="entry name" value="C2"/>
    <property type="match status" value="1"/>
</dbReference>
<sequence>MRSFMSTDISQLGVMSRCSTHVDNAPAPCRVASSESSHATTLHDPQPPRNLNGRLSISGGLRKGCRVDMLAITPATCMASVVSAAGIQAPSLIYSDTFILLRPRYTDCIQTLGWKIMYHSIHSETRPGTRRTAETQTHRRPLAERSRAINPLLEFLDQHLSQLNTWLLPRAFARALAACWAAVLREVSAQADAGGSERPRVYHHRLREALDLLAEFFHAEGKGLPMPEVHGAEWTRTEQRLQYHVAPTEELLELWLADRLAEQIRTPLPSPYGSISVRVYFNHDSLCVEVLAARDVIPLDPNGLSDPFVVLELLPKRLFPKTHEQSTNVQKLENGPARLVSHHTLTHYGRKVAASAVACRPCGPKVVEGENKQVNENNLSFGQHRRRSVTRHAVFRLPPRVCEGFVIFHLFCLGPLTAKKIAIGAKKNMDAKPSQGGDARERQRVSDSERYGTEAIHRWVVSSASASDVAQPPRPRGGIASDFKLPQIRFYSLKPFRRHKTLNPVWDECFEFGVSLEACRAPNAALALSVWDRDVLTADDFAGEAFVPLARVPGVHSHAAPDPLRPFELPLMQLHDRCSVKRGTTTSETSHVVANDKTAARGGNSRNGDTATPSRGFARSLKRFSIQSIKSRDVHVRLEYSVYEYTSELHLHVRAAVKSVISESHPILQILESRTTDKTAIDFVKKQRLRFAEQ</sequence>
<feature type="compositionally biased region" description="Basic and acidic residues" evidence="3">
    <location>
        <begin position="438"/>
        <end position="447"/>
    </location>
</feature>
<dbReference type="PANTHER" id="PTHR45999:SF4">
    <property type="entry name" value="UNC-13-4A, ISOFORM B"/>
    <property type="match status" value="1"/>
</dbReference>
<protein>
    <submittedName>
        <fullName evidence="6">BAI1-associated protein 3</fullName>
    </submittedName>
</protein>
<name>A0A4C1XYX6_EUMVA</name>
<proteinExistence type="inferred from homology"/>
<evidence type="ECO:0000259" key="4">
    <source>
        <dbReference type="PROSITE" id="PS50004"/>
    </source>
</evidence>
<comment type="similarity">
    <text evidence="1">Belongs to the unc-13 family.</text>
</comment>
<dbReference type="InterPro" id="IPR035892">
    <property type="entry name" value="C2_domain_sf"/>
</dbReference>
<evidence type="ECO:0000256" key="2">
    <source>
        <dbReference type="ARBA" id="ARBA00022483"/>
    </source>
</evidence>
<dbReference type="SMART" id="SM00239">
    <property type="entry name" value="C2"/>
    <property type="match status" value="1"/>
</dbReference>
<evidence type="ECO:0000256" key="1">
    <source>
        <dbReference type="ARBA" id="ARBA00005823"/>
    </source>
</evidence>
<dbReference type="InterPro" id="IPR014772">
    <property type="entry name" value="Munc13_dom-2"/>
</dbReference>
<dbReference type="Pfam" id="PF00168">
    <property type="entry name" value="C2"/>
    <property type="match status" value="2"/>
</dbReference>
<dbReference type="GO" id="GO:0006887">
    <property type="term" value="P:exocytosis"/>
    <property type="evidence" value="ECO:0007669"/>
    <property type="project" value="UniProtKB-KW"/>
</dbReference>
<evidence type="ECO:0000313" key="6">
    <source>
        <dbReference type="EMBL" id="GBP67477.1"/>
    </source>
</evidence>
<feature type="domain" description="C2" evidence="4">
    <location>
        <begin position="267"/>
        <end position="562"/>
    </location>
</feature>
<dbReference type="Proteomes" id="UP000299102">
    <property type="component" value="Unassembled WGS sequence"/>
</dbReference>
<evidence type="ECO:0000259" key="5">
    <source>
        <dbReference type="PROSITE" id="PS51259"/>
    </source>
</evidence>
<dbReference type="SUPFAM" id="SSF49562">
    <property type="entry name" value="C2 domain (Calcium/lipid-binding domain, CaLB)"/>
    <property type="match status" value="2"/>
</dbReference>
<organism evidence="6 7">
    <name type="scientific">Eumeta variegata</name>
    <name type="common">Bagworm moth</name>
    <name type="synonym">Eumeta japonica</name>
    <dbReference type="NCBI Taxonomy" id="151549"/>
    <lineage>
        <taxon>Eukaryota</taxon>
        <taxon>Metazoa</taxon>
        <taxon>Ecdysozoa</taxon>
        <taxon>Arthropoda</taxon>
        <taxon>Hexapoda</taxon>
        <taxon>Insecta</taxon>
        <taxon>Pterygota</taxon>
        <taxon>Neoptera</taxon>
        <taxon>Endopterygota</taxon>
        <taxon>Lepidoptera</taxon>
        <taxon>Glossata</taxon>
        <taxon>Ditrysia</taxon>
        <taxon>Tineoidea</taxon>
        <taxon>Psychidae</taxon>
        <taxon>Oiketicinae</taxon>
        <taxon>Eumeta</taxon>
    </lineage>
</organism>
<feature type="region of interest" description="Disordered" evidence="3">
    <location>
        <begin position="428"/>
        <end position="447"/>
    </location>
</feature>
<dbReference type="GO" id="GO:0099503">
    <property type="term" value="C:secretory vesicle"/>
    <property type="evidence" value="ECO:0007669"/>
    <property type="project" value="TreeGrafter"/>
</dbReference>
<reference evidence="6 7" key="1">
    <citation type="journal article" date="2019" name="Commun. Biol.">
        <title>The bagworm genome reveals a unique fibroin gene that provides high tensile strength.</title>
        <authorList>
            <person name="Kono N."/>
            <person name="Nakamura H."/>
            <person name="Ohtoshi R."/>
            <person name="Tomita M."/>
            <person name="Numata K."/>
            <person name="Arakawa K."/>
        </authorList>
    </citation>
    <scope>NUCLEOTIDE SEQUENCE [LARGE SCALE GENOMIC DNA]</scope>
</reference>
<feature type="domain" description="MHD2" evidence="5">
    <location>
        <begin position="146"/>
        <end position="255"/>
    </location>
</feature>
<evidence type="ECO:0000256" key="3">
    <source>
        <dbReference type="SAM" id="MobiDB-lite"/>
    </source>
</evidence>
<keyword evidence="2" id="KW-0268">Exocytosis</keyword>
<dbReference type="EMBL" id="BGZK01000984">
    <property type="protein sequence ID" value="GBP67477.1"/>
    <property type="molecule type" value="Genomic_DNA"/>
</dbReference>